<name>A0AAV7KDH3_9METZ</name>
<sequence length="570" mass="63750">MEILTSCLDPAYELQEGDIAQLIEQLIISLTNQEPELSHIQLVADLAKKESFREKADQLIKPLLNILKKDTVTREVIQQIMRGVGNLGFYHNPSKDQILQHSGAKCIVKHFTDEVNTNNNMPDNTLIRVMCLVVTNISCEHNDLGIDLMTEGVLLPVSTVIKESKDHDSIMAAIGALRMLIECGRACQEHFMVAKLPDILVARLGEVGMQEVIDKLLEFLKELIETEDLNELKSEMVRAKIGRPLCLIGKWNTVKETRQAALEMLGMLATEDECMKLLYSDDVITSSLFDWLDSHDISVKCSALFLAVNFARNEENCISLMSRGLQDILVNVLTEAGDDPQGIKIGYVSWSILRNLAVSHKNKDELCDKFLPALASRYLSSKNESIVFKVLSALRSLLTKSSRTCHVFLTAGIDMLSVIIEMECHSIEHIQSESSRLIATLVKGSTGHTEGLSNIWTHGGVKSLIFLIQAKHDVMKNEGLLALYVLANELPSLKDEMCQRGVDDILWDCLSNQASAEECMIAEYISNMIMLVCKIGMRDITDERLICLKKIGLRHSDNEQIQTLVNSVLK</sequence>
<dbReference type="PANTHER" id="PTHR10957">
    <property type="entry name" value="RAP1 GTPASE-GDP DISSOCIATION STIMULATOR 1"/>
    <property type="match status" value="1"/>
</dbReference>
<gene>
    <name evidence="1" type="ORF">LOD99_14926</name>
</gene>
<dbReference type="SUPFAM" id="SSF48371">
    <property type="entry name" value="ARM repeat"/>
    <property type="match status" value="1"/>
</dbReference>
<evidence type="ECO:0000313" key="1">
    <source>
        <dbReference type="EMBL" id="KAI6659253.1"/>
    </source>
</evidence>
<dbReference type="GO" id="GO:0005085">
    <property type="term" value="F:guanyl-nucleotide exchange factor activity"/>
    <property type="evidence" value="ECO:0007669"/>
    <property type="project" value="InterPro"/>
</dbReference>
<dbReference type="Gene3D" id="1.25.10.10">
    <property type="entry name" value="Leucine-rich Repeat Variant"/>
    <property type="match status" value="2"/>
</dbReference>
<protein>
    <submittedName>
        <fullName evidence="1">Rap1 GTPase-GDP dissociation stimulator 1</fullName>
    </submittedName>
</protein>
<comment type="caution">
    <text evidence="1">The sequence shown here is derived from an EMBL/GenBank/DDBJ whole genome shotgun (WGS) entry which is preliminary data.</text>
</comment>
<dbReference type="InterPro" id="IPR040144">
    <property type="entry name" value="RAP1GDS1"/>
</dbReference>
<keyword evidence="2" id="KW-1185">Reference proteome</keyword>
<dbReference type="InterPro" id="IPR011989">
    <property type="entry name" value="ARM-like"/>
</dbReference>
<dbReference type="AlphaFoldDB" id="A0AAV7KDH3"/>
<evidence type="ECO:0000313" key="2">
    <source>
        <dbReference type="Proteomes" id="UP001165289"/>
    </source>
</evidence>
<dbReference type="InterPro" id="IPR016024">
    <property type="entry name" value="ARM-type_fold"/>
</dbReference>
<reference evidence="1 2" key="1">
    <citation type="journal article" date="2023" name="BMC Biol.">
        <title>The compact genome of the sponge Oopsacas minuta (Hexactinellida) is lacking key metazoan core genes.</title>
        <authorList>
            <person name="Santini S."/>
            <person name="Schenkelaars Q."/>
            <person name="Jourda C."/>
            <person name="Duchesne M."/>
            <person name="Belahbib H."/>
            <person name="Rocher C."/>
            <person name="Selva M."/>
            <person name="Riesgo A."/>
            <person name="Vervoort M."/>
            <person name="Leys S.P."/>
            <person name="Kodjabachian L."/>
            <person name="Le Bivic A."/>
            <person name="Borchiellini C."/>
            <person name="Claverie J.M."/>
            <person name="Renard E."/>
        </authorList>
    </citation>
    <scope>NUCLEOTIDE SEQUENCE [LARGE SCALE GENOMIC DNA]</scope>
    <source>
        <strain evidence="1">SPO-2</strain>
    </source>
</reference>
<proteinExistence type="predicted"/>
<dbReference type="EMBL" id="JAKMXF010000066">
    <property type="protein sequence ID" value="KAI6659253.1"/>
    <property type="molecule type" value="Genomic_DNA"/>
</dbReference>
<organism evidence="1 2">
    <name type="scientific">Oopsacas minuta</name>
    <dbReference type="NCBI Taxonomy" id="111878"/>
    <lineage>
        <taxon>Eukaryota</taxon>
        <taxon>Metazoa</taxon>
        <taxon>Porifera</taxon>
        <taxon>Hexactinellida</taxon>
        <taxon>Hexasterophora</taxon>
        <taxon>Lyssacinosida</taxon>
        <taxon>Leucopsacidae</taxon>
        <taxon>Oopsacas</taxon>
    </lineage>
</organism>
<dbReference type="Proteomes" id="UP001165289">
    <property type="component" value="Unassembled WGS sequence"/>
</dbReference>
<accession>A0AAV7KDH3</accession>